<dbReference type="OrthoDB" id="5306236at2759"/>
<organism evidence="1 2">
    <name type="scientific">Orbilia oligospora</name>
    <name type="common">Nematode-trapping fungus</name>
    <name type="synonym">Arthrobotrys oligospora</name>
    <dbReference type="NCBI Taxonomy" id="2813651"/>
    <lineage>
        <taxon>Eukaryota</taxon>
        <taxon>Fungi</taxon>
        <taxon>Dikarya</taxon>
        <taxon>Ascomycota</taxon>
        <taxon>Pezizomycotina</taxon>
        <taxon>Orbiliomycetes</taxon>
        <taxon>Orbiliales</taxon>
        <taxon>Orbiliaceae</taxon>
        <taxon>Orbilia</taxon>
    </lineage>
</organism>
<evidence type="ECO:0000313" key="1">
    <source>
        <dbReference type="EMBL" id="KAF3279520.1"/>
    </source>
</evidence>
<accession>A0A7C8VNA0</accession>
<gene>
    <name evidence="1" type="ORF">TWF970_004072</name>
</gene>
<protein>
    <submittedName>
        <fullName evidence="1">Uncharacterized protein</fullName>
    </submittedName>
</protein>
<proteinExistence type="predicted"/>
<dbReference type="Proteomes" id="UP000474640">
    <property type="component" value="Unassembled WGS sequence"/>
</dbReference>
<name>A0A7C8VNA0_ORBOL</name>
<dbReference type="AlphaFoldDB" id="A0A7C8VNA0"/>
<sequence length="172" mass="18922">MSPNHKLTMQSNHVYISLPNFTLPKISSIYPNTTLKIAYSVINGQTNQFQQCSLQSITPPLGNQPNFTQPYSLSPNTSFVATLSPPVTLNCFHLQPKPPDQKLTISKSHISNANTVWKRLASGKLLVEGQGSLNKPKSFRTLQNLTKSNVRCSGFLYSGSNVTEIISELGQS</sequence>
<evidence type="ECO:0000313" key="2">
    <source>
        <dbReference type="Proteomes" id="UP000474640"/>
    </source>
</evidence>
<reference evidence="1 2" key="1">
    <citation type="submission" date="2020-01" db="EMBL/GenBank/DDBJ databases">
        <authorList>
            <person name="Palmer J.M."/>
        </authorList>
    </citation>
    <scope>NUCLEOTIDE SEQUENCE [LARGE SCALE GENOMIC DNA]</scope>
    <source>
        <strain evidence="1 2">TWF970</strain>
    </source>
</reference>
<dbReference type="EMBL" id="JAABOJ010000021">
    <property type="protein sequence ID" value="KAF3279520.1"/>
    <property type="molecule type" value="Genomic_DNA"/>
</dbReference>
<comment type="caution">
    <text evidence="1">The sequence shown here is derived from an EMBL/GenBank/DDBJ whole genome shotgun (WGS) entry which is preliminary data.</text>
</comment>